<proteinExistence type="predicted"/>
<dbReference type="PANTHER" id="PTHR30160:SF1">
    <property type="entry name" value="LIPOPOLYSACCHARIDE 1,2-N-ACETYLGLUCOSAMINETRANSFERASE-RELATED"/>
    <property type="match status" value="1"/>
</dbReference>
<evidence type="ECO:0000313" key="4">
    <source>
        <dbReference type="Proteomes" id="UP001501207"/>
    </source>
</evidence>
<evidence type="ECO:0008006" key="5">
    <source>
        <dbReference type="Google" id="ProtNLM"/>
    </source>
</evidence>
<keyword evidence="1" id="KW-0328">Glycosyltransferase</keyword>
<organism evidence="3 4">
    <name type="scientific">Compostibacter hankyongensis</name>
    <dbReference type="NCBI Taxonomy" id="1007089"/>
    <lineage>
        <taxon>Bacteria</taxon>
        <taxon>Pseudomonadati</taxon>
        <taxon>Bacteroidota</taxon>
        <taxon>Chitinophagia</taxon>
        <taxon>Chitinophagales</taxon>
        <taxon>Chitinophagaceae</taxon>
        <taxon>Compostibacter</taxon>
    </lineage>
</organism>
<dbReference type="CDD" id="cd03789">
    <property type="entry name" value="GT9_LPS_heptosyltransferase"/>
    <property type="match status" value="1"/>
</dbReference>
<dbReference type="InterPro" id="IPR002201">
    <property type="entry name" value="Glyco_trans_9"/>
</dbReference>
<accession>A0ABP8FW34</accession>
<dbReference type="PANTHER" id="PTHR30160">
    <property type="entry name" value="TETRAACYLDISACCHARIDE 4'-KINASE-RELATED"/>
    <property type="match status" value="1"/>
</dbReference>
<dbReference type="InterPro" id="IPR051199">
    <property type="entry name" value="LPS_LOS_Heptosyltrfase"/>
</dbReference>
<gene>
    <name evidence="3" type="ORF">GCM10023143_21730</name>
</gene>
<evidence type="ECO:0000313" key="3">
    <source>
        <dbReference type="EMBL" id="GAA4312193.1"/>
    </source>
</evidence>
<name>A0ABP8FW34_9BACT</name>
<dbReference type="Pfam" id="PF01075">
    <property type="entry name" value="Glyco_transf_9"/>
    <property type="match status" value="1"/>
</dbReference>
<dbReference type="EMBL" id="BAABFN010000005">
    <property type="protein sequence ID" value="GAA4312193.1"/>
    <property type="molecule type" value="Genomic_DNA"/>
</dbReference>
<protein>
    <recommendedName>
        <fullName evidence="5">Glycosyltransferase family 9 protein</fullName>
    </recommendedName>
</protein>
<dbReference type="SUPFAM" id="SSF53756">
    <property type="entry name" value="UDP-Glycosyltransferase/glycogen phosphorylase"/>
    <property type="match status" value="1"/>
</dbReference>
<dbReference type="Proteomes" id="UP001501207">
    <property type="component" value="Unassembled WGS sequence"/>
</dbReference>
<evidence type="ECO:0000256" key="2">
    <source>
        <dbReference type="ARBA" id="ARBA00022679"/>
    </source>
</evidence>
<dbReference type="Gene3D" id="3.40.50.2000">
    <property type="entry name" value="Glycogen Phosphorylase B"/>
    <property type="match status" value="2"/>
</dbReference>
<keyword evidence="4" id="KW-1185">Reference proteome</keyword>
<reference evidence="4" key="1">
    <citation type="journal article" date="2019" name="Int. J. Syst. Evol. Microbiol.">
        <title>The Global Catalogue of Microorganisms (GCM) 10K type strain sequencing project: providing services to taxonomists for standard genome sequencing and annotation.</title>
        <authorList>
            <consortium name="The Broad Institute Genomics Platform"/>
            <consortium name="The Broad Institute Genome Sequencing Center for Infectious Disease"/>
            <person name="Wu L."/>
            <person name="Ma J."/>
        </authorList>
    </citation>
    <scope>NUCLEOTIDE SEQUENCE [LARGE SCALE GENOMIC DNA]</scope>
    <source>
        <strain evidence="4">JCM 17664</strain>
    </source>
</reference>
<comment type="caution">
    <text evidence="3">The sequence shown here is derived from an EMBL/GenBank/DDBJ whole genome shotgun (WGS) entry which is preliminary data.</text>
</comment>
<evidence type="ECO:0000256" key="1">
    <source>
        <dbReference type="ARBA" id="ARBA00022676"/>
    </source>
</evidence>
<sequence length="357" mass="39393">MPMDNWSDCKEILCIRTDNMGDLLMSTPAIRALKETFGCRITLLAASASADIASLTGLIDAVIVFNAPWNREDTDPAEIFSVLEEIRSRRFDAAVIFTVYSQNPLPAALFALMAGIPKRLAYCRENPYGLLTGWIPDQEPYTFIRHQVKRDLDLVASVGAVTSRQQLSLCAGPDSWKAARNKALRQGIRFEAPWMVVHTGVSEKKREYPTAEWVAAGRKIREELGLQLLFTGTAGECGHVRFLIREIGEGAFSLAGLLSLDELAALIGHAPLLLSVNTVTIHMAAALGTPVVVLYALTNPQHTPWKVSSRVLTFDVPPFLRSKNEVVRYVHQHHLSNISGRATPDDILQAVRDLLSP</sequence>
<keyword evidence="2" id="KW-0808">Transferase</keyword>